<evidence type="ECO:0000313" key="1">
    <source>
        <dbReference type="EMBL" id="KAB4088935.1"/>
    </source>
</evidence>
<protein>
    <submittedName>
        <fullName evidence="1">Uncharacterized protein</fullName>
    </submittedName>
</protein>
<evidence type="ECO:0000313" key="2">
    <source>
        <dbReference type="Proteomes" id="UP000432488"/>
    </source>
</evidence>
<gene>
    <name evidence="1" type="ORF">GAQ56_16300</name>
</gene>
<name>A0A7J5GFD4_BACUN</name>
<dbReference type="Proteomes" id="UP000432488">
    <property type="component" value="Unassembled WGS sequence"/>
</dbReference>
<proteinExistence type="predicted"/>
<dbReference type="RefSeq" id="WP_151852583.1">
    <property type="nucleotide sequence ID" value="NZ_CP103250.1"/>
</dbReference>
<dbReference type="AlphaFoldDB" id="A0A7J5GFD4"/>
<comment type="caution">
    <text evidence="1">The sequence shown here is derived from an EMBL/GenBank/DDBJ whole genome shotgun (WGS) entry which is preliminary data.</text>
</comment>
<dbReference type="EMBL" id="WCUV01000012">
    <property type="protein sequence ID" value="KAB4088935.1"/>
    <property type="molecule type" value="Genomic_DNA"/>
</dbReference>
<accession>A0A7J5GFD4</accession>
<organism evidence="1 2">
    <name type="scientific">Bacteroides uniformis</name>
    <dbReference type="NCBI Taxonomy" id="820"/>
    <lineage>
        <taxon>Bacteria</taxon>
        <taxon>Pseudomonadati</taxon>
        <taxon>Bacteroidota</taxon>
        <taxon>Bacteroidia</taxon>
        <taxon>Bacteroidales</taxon>
        <taxon>Bacteroidaceae</taxon>
        <taxon>Bacteroides</taxon>
    </lineage>
</organism>
<sequence length="367" mass="42409">MAQTFVDKYNAEYDCNLGIQRYSESGFSLPYIHSDTIYIDKSVHVWLALYSFGNPNLFIYYRLMKGLLDFNNTDGASKLLELIKAEYHSSSKRFHHLLSQNPEWITALVMVITLHELGHHRFKKDRNSYQLLASDVKEFLQNRPFKVSKDYVPNADFKAIGINLEETRDFVEEAYGAIIEDDLEDESFLEELAADSFVFNHFSQSLSGCGVNQAIASSMALSGSCVFFLEYANRINKLFFTPINEDKKERVKHNLIATIVDSVNSRIRAIYQDFHINNFFAAENIDDDSRMLYSTLVGVPLYDFNESLDVEFMKSLQPFQDILNEGGQIEFDENKLKLVRQEVDTFENTIIRSILNELDKKSTFTIR</sequence>
<reference evidence="1 2" key="1">
    <citation type="journal article" date="2019" name="Nat. Med.">
        <title>A library of human gut bacterial isolates paired with longitudinal multiomics data enables mechanistic microbiome research.</title>
        <authorList>
            <person name="Poyet M."/>
            <person name="Groussin M."/>
            <person name="Gibbons S.M."/>
            <person name="Avila-Pacheco J."/>
            <person name="Jiang X."/>
            <person name="Kearney S.M."/>
            <person name="Perrotta A.R."/>
            <person name="Berdy B."/>
            <person name="Zhao S."/>
            <person name="Lieberman T.D."/>
            <person name="Swanson P.K."/>
            <person name="Smith M."/>
            <person name="Roesemann S."/>
            <person name="Alexander J.E."/>
            <person name="Rich S.A."/>
            <person name="Livny J."/>
            <person name="Vlamakis H."/>
            <person name="Clish C."/>
            <person name="Bullock K."/>
            <person name="Deik A."/>
            <person name="Scott J."/>
            <person name="Pierce K.A."/>
            <person name="Xavier R.J."/>
            <person name="Alm E.J."/>
        </authorList>
    </citation>
    <scope>NUCLEOTIDE SEQUENCE [LARGE SCALE GENOMIC DNA]</scope>
    <source>
        <strain evidence="1 2">BIOML-A42</strain>
    </source>
</reference>